<name>A0AAP0JN74_9MAGN</name>
<dbReference type="Proteomes" id="UP001417504">
    <property type="component" value="Unassembled WGS sequence"/>
</dbReference>
<evidence type="ECO:0000313" key="3">
    <source>
        <dbReference type="EMBL" id="KAK9137143.1"/>
    </source>
</evidence>
<evidence type="ECO:0000256" key="1">
    <source>
        <dbReference type="ARBA" id="ARBA00022679"/>
    </source>
</evidence>
<evidence type="ECO:0000313" key="4">
    <source>
        <dbReference type="Proteomes" id="UP001417504"/>
    </source>
</evidence>
<dbReference type="Pfam" id="PF02458">
    <property type="entry name" value="Transferase"/>
    <property type="match status" value="1"/>
</dbReference>
<organism evidence="3 4">
    <name type="scientific">Stephania japonica</name>
    <dbReference type="NCBI Taxonomy" id="461633"/>
    <lineage>
        <taxon>Eukaryota</taxon>
        <taxon>Viridiplantae</taxon>
        <taxon>Streptophyta</taxon>
        <taxon>Embryophyta</taxon>
        <taxon>Tracheophyta</taxon>
        <taxon>Spermatophyta</taxon>
        <taxon>Magnoliopsida</taxon>
        <taxon>Ranunculales</taxon>
        <taxon>Menispermaceae</taxon>
        <taxon>Menispermoideae</taxon>
        <taxon>Cissampelideae</taxon>
        <taxon>Stephania</taxon>
    </lineage>
</organism>
<dbReference type="InterPro" id="IPR051504">
    <property type="entry name" value="Plant_metabolite_acyltrans"/>
</dbReference>
<reference evidence="3 4" key="1">
    <citation type="submission" date="2024-01" db="EMBL/GenBank/DDBJ databases">
        <title>Genome assemblies of Stephania.</title>
        <authorList>
            <person name="Yang L."/>
        </authorList>
    </citation>
    <scope>NUCLEOTIDE SEQUENCE [LARGE SCALE GENOMIC DNA]</scope>
    <source>
        <strain evidence="3">QJT</strain>
        <tissue evidence="3">Leaf</tissue>
    </source>
</reference>
<accession>A0AAP0JN74</accession>
<protein>
    <submittedName>
        <fullName evidence="3">Uncharacterized protein</fullName>
    </submittedName>
</protein>
<dbReference type="AlphaFoldDB" id="A0AAP0JN74"/>
<evidence type="ECO:0000256" key="2">
    <source>
        <dbReference type="ARBA" id="ARBA00023315"/>
    </source>
</evidence>
<keyword evidence="1" id="KW-0808">Transferase</keyword>
<dbReference type="Gene3D" id="3.30.559.10">
    <property type="entry name" value="Chloramphenicol acetyltransferase-like domain"/>
    <property type="match status" value="1"/>
</dbReference>
<dbReference type="GO" id="GO:0016747">
    <property type="term" value="F:acyltransferase activity, transferring groups other than amino-acyl groups"/>
    <property type="evidence" value="ECO:0007669"/>
    <property type="project" value="UniProtKB-ARBA"/>
</dbReference>
<dbReference type="EMBL" id="JBBNAE010000003">
    <property type="protein sequence ID" value="KAK9137143.1"/>
    <property type="molecule type" value="Genomic_DNA"/>
</dbReference>
<proteinExistence type="predicted"/>
<comment type="caution">
    <text evidence="3">The sequence shown here is derived from an EMBL/GenBank/DDBJ whole genome shotgun (WGS) entry which is preliminary data.</text>
</comment>
<keyword evidence="2" id="KW-0012">Acyltransferase</keyword>
<sequence>MESSKEELKVKVLEETQVAPPPLALTKASLPLTYFDLPLLLIPPPEMLFYKLPNQKCCNWLALSIDLNIPLDQAVATFVLTRSDIERLRKSWTSMALSTNSITTGALQYPSRFELACAYVLVCLAKSPNKTSDHDNEEITSLVFPVDCRARLDPPIPATYFGNCFVGVEVSAKKRDIVGEDGIARKVKFMTKAKESIYFAVVDTQMG</sequence>
<dbReference type="InterPro" id="IPR023213">
    <property type="entry name" value="CAT-like_dom_sf"/>
</dbReference>
<gene>
    <name evidence="3" type="ORF">Sjap_007737</name>
</gene>
<dbReference type="PANTHER" id="PTHR31625">
    <property type="match status" value="1"/>
</dbReference>
<keyword evidence="4" id="KW-1185">Reference proteome</keyword>